<organism evidence="1 2">
    <name type="scientific">Enhygromyxa salina</name>
    <dbReference type="NCBI Taxonomy" id="215803"/>
    <lineage>
        <taxon>Bacteria</taxon>
        <taxon>Pseudomonadati</taxon>
        <taxon>Myxococcota</taxon>
        <taxon>Polyangia</taxon>
        <taxon>Nannocystales</taxon>
        <taxon>Nannocystaceae</taxon>
        <taxon>Enhygromyxa</taxon>
    </lineage>
</organism>
<reference evidence="1 2" key="1">
    <citation type="submission" date="2018-03" db="EMBL/GenBank/DDBJ databases">
        <title>Draft Genome Sequences of the Obligatory Marine Myxobacteria Enhygromyxa salina SWB005.</title>
        <authorList>
            <person name="Poehlein A."/>
            <person name="Moghaddam J.A."/>
            <person name="Harms H."/>
            <person name="Alanjari M."/>
            <person name="Koenig G.M."/>
            <person name="Daniel R."/>
            <person name="Schaeberle T.F."/>
        </authorList>
    </citation>
    <scope>NUCLEOTIDE SEQUENCE [LARGE SCALE GENOMIC DNA]</scope>
    <source>
        <strain evidence="1 2">SWB005</strain>
    </source>
</reference>
<dbReference type="PROSITE" id="PS51318">
    <property type="entry name" value="TAT"/>
    <property type="match status" value="1"/>
</dbReference>
<dbReference type="AlphaFoldDB" id="A0A2S9YFC2"/>
<proteinExistence type="predicted"/>
<dbReference type="InterPro" id="IPR006311">
    <property type="entry name" value="TAT_signal"/>
</dbReference>
<protein>
    <submittedName>
        <fullName evidence="1">Uncharacterized protein</fullName>
    </submittedName>
</protein>
<evidence type="ECO:0000313" key="1">
    <source>
        <dbReference type="EMBL" id="PRQ03732.1"/>
    </source>
</evidence>
<keyword evidence="2" id="KW-1185">Reference proteome</keyword>
<sequence length="345" mass="37135">MNARATQTEPRSTRRRVFLGALALGALLVVPGAGCGGEPSPAEIPSGYSPKLGQAFESAAAGLDIRDASAGAVPRWSAPPEDCELRYRYRAMTDIGAGELASEESTQLHTWWEEGDWTASDLRGAMRLNLRHRHGDLRDGVYESSSGVGDETLQLKSPRGRAWVETSQVSEIWTDFGMWSGVNEYFPPLPESDAALEVSLPLRGGANDKTRALDLPTPRAEAMPTRIELFRWIEVAGQRAAVIRSRYAYSGGSELLGYSDPESGCGLSRTIKLEGEAQYVVLESGILLHAEIREEIVQGVGNVILGGAFTSPIRSEARLVAGCGQPELADFPELPGAGPMPEAQL</sequence>
<dbReference type="Proteomes" id="UP000237968">
    <property type="component" value="Unassembled WGS sequence"/>
</dbReference>
<comment type="caution">
    <text evidence="1">The sequence shown here is derived from an EMBL/GenBank/DDBJ whole genome shotgun (WGS) entry which is preliminary data.</text>
</comment>
<dbReference type="EMBL" id="PVNK01000070">
    <property type="protein sequence ID" value="PRQ03732.1"/>
    <property type="molecule type" value="Genomic_DNA"/>
</dbReference>
<accession>A0A2S9YFC2</accession>
<name>A0A2S9YFC2_9BACT</name>
<evidence type="ECO:0000313" key="2">
    <source>
        <dbReference type="Proteomes" id="UP000237968"/>
    </source>
</evidence>
<gene>
    <name evidence="1" type="ORF">ENSA5_12820</name>
</gene>